<dbReference type="GeneID" id="18916165"/>
<dbReference type="GO" id="GO:0000981">
    <property type="term" value="F:DNA-binding transcription factor activity, RNA polymerase II-specific"/>
    <property type="evidence" value="ECO:0007669"/>
    <property type="project" value="InterPro"/>
</dbReference>
<dbReference type="PROSITE" id="PS00463">
    <property type="entry name" value="ZN2_CY6_FUNGAL_1"/>
    <property type="match status" value="1"/>
</dbReference>
<dbReference type="HOGENOM" id="CLU_586739_0_0_1"/>
<dbReference type="EMBL" id="JH930471">
    <property type="protein sequence ID" value="EKM57243.1"/>
    <property type="molecule type" value="Genomic_DNA"/>
</dbReference>
<feature type="region of interest" description="Disordered" evidence="1">
    <location>
        <begin position="54"/>
        <end position="79"/>
    </location>
</feature>
<dbReference type="GO" id="GO:0008270">
    <property type="term" value="F:zinc ion binding"/>
    <property type="evidence" value="ECO:0007669"/>
    <property type="project" value="InterPro"/>
</dbReference>
<proteinExistence type="predicted"/>
<dbReference type="InterPro" id="IPR036864">
    <property type="entry name" value="Zn2-C6_fun-type_DNA-bd_sf"/>
</dbReference>
<dbReference type="CDD" id="cd00067">
    <property type="entry name" value="GAL4"/>
    <property type="match status" value="1"/>
</dbReference>
<dbReference type="PROSITE" id="PS50048">
    <property type="entry name" value="ZN2_CY6_FUNGAL_2"/>
    <property type="match status" value="1"/>
</dbReference>
<dbReference type="OrthoDB" id="39175at2759"/>
<dbReference type="Proteomes" id="UP000008370">
    <property type="component" value="Unassembled WGS sequence"/>
</dbReference>
<gene>
    <name evidence="3" type="ORF">PHACADRAFT_254908</name>
</gene>
<evidence type="ECO:0000256" key="1">
    <source>
        <dbReference type="SAM" id="MobiDB-lite"/>
    </source>
</evidence>
<reference evidence="3 4" key="1">
    <citation type="journal article" date="2012" name="BMC Genomics">
        <title>Comparative genomics of the white-rot fungi, Phanerochaete carnosa and P. chrysosporium, to elucidate the genetic basis of the distinct wood types they colonize.</title>
        <authorList>
            <person name="Suzuki H."/>
            <person name="MacDonald J."/>
            <person name="Syed K."/>
            <person name="Salamov A."/>
            <person name="Hori C."/>
            <person name="Aerts A."/>
            <person name="Henrissat B."/>
            <person name="Wiebenga A."/>
            <person name="vanKuyk P.A."/>
            <person name="Barry K."/>
            <person name="Lindquist E."/>
            <person name="LaButti K."/>
            <person name="Lapidus A."/>
            <person name="Lucas S."/>
            <person name="Coutinho P."/>
            <person name="Gong Y."/>
            <person name="Samejima M."/>
            <person name="Mahadevan R."/>
            <person name="Abou-Zaid M."/>
            <person name="de Vries R.P."/>
            <person name="Igarashi K."/>
            <person name="Yadav J.S."/>
            <person name="Grigoriev I.V."/>
            <person name="Master E.R."/>
        </authorList>
    </citation>
    <scope>NUCLEOTIDE SEQUENCE [LARGE SCALE GENOMIC DNA]</scope>
    <source>
        <strain evidence="3 4">HHB-10118-sp</strain>
    </source>
</reference>
<protein>
    <recommendedName>
        <fullName evidence="2">Zn(2)-C6 fungal-type domain-containing protein</fullName>
    </recommendedName>
</protein>
<accession>K5W085</accession>
<feature type="compositionally biased region" description="Basic residues" evidence="1">
    <location>
        <begin position="430"/>
        <end position="440"/>
    </location>
</feature>
<evidence type="ECO:0000259" key="2">
    <source>
        <dbReference type="PROSITE" id="PS50048"/>
    </source>
</evidence>
<sequence length="466" mass="49495">MANYIPYSGSYRSYVTPQPEADCDPRLEFARPHGTYGDDGAWLGSASSTAPYQPTISSSSSLAGALDHGSSRSRPPSAEIWPENEVLPMAPLTYSLQELEITHNYAGAGYAQYDVYPCSWDGRDMIVDSYDSPTFVTDVDAMETEHSYLNGQLIPTGTTHSPTPSSIFTQEPAVAPPARLIVPCQSFPFQPTRSYTLEGAVTPVESRKPPRSPNSASPSIPASPSVASVSTIDATETESPRMVPPKSPSVKKETQVVDAAAVLPPASLPPSTLMTKFSTKPPFRHVPPPKPLKAEADAGVNGASTSAPGASGPAAAAGGAAPKKKPAMACLFCRERKICCGPPAPESTDARCKQCIKRDQPCTFPTECRRGQHKRTPRKATIHALAAASFPNDEALADIIVHTGEQSPTQVESATGASQIQAKATTQKVKAAKRGRKTRVRPLEGISKFLDKPIVSSPSLSPRSDT</sequence>
<dbReference type="AlphaFoldDB" id="K5W085"/>
<dbReference type="RefSeq" id="XP_007395061.1">
    <property type="nucleotide sequence ID" value="XM_007394999.1"/>
</dbReference>
<name>K5W085_PHACS</name>
<dbReference type="InParanoid" id="K5W085"/>
<feature type="domain" description="Zn(2)-C6 fungal-type" evidence="2">
    <location>
        <begin position="329"/>
        <end position="364"/>
    </location>
</feature>
<feature type="region of interest" description="Disordered" evidence="1">
    <location>
        <begin position="277"/>
        <end position="321"/>
    </location>
</feature>
<feature type="compositionally biased region" description="Low complexity" evidence="1">
    <location>
        <begin position="302"/>
        <end position="321"/>
    </location>
</feature>
<keyword evidence="4" id="KW-1185">Reference proteome</keyword>
<evidence type="ECO:0000313" key="4">
    <source>
        <dbReference type="Proteomes" id="UP000008370"/>
    </source>
</evidence>
<feature type="compositionally biased region" description="Low complexity" evidence="1">
    <location>
        <begin position="213"/>
        <end position="230"/>
    </location>
</feature>
<dbReference type="KEGG" id="pco:PHACADRAFT_254908"/>
<dbReference type="SUPFAM" id="SSF57701">
    <property type="entry name" value="Zn2/Cys6 DNA-binding domain"/>
    <property type="match status" value="1"/>
</dbReference>
<feature type="region of interest" description="Disordered" evidence="1">
    <location>
        <begin position="201"/>
        <end position="252"/>
    </location>
</feature>
<dbReference type="InterPro" id="IPR001138">
    <property type="entry name" value="Zn2Cys6_DnaBD"/>
</dbReference>
<feature type="region of interest" description="Disordered" evidence="1">
    <location>
        <begin position="425"/>
        <end position="445"/>
    </location>
</feature>
<organism evidence="3 4">
    <name type="scientific">Phanerochaete carnosa (strain HHB-10118-sp)</name>
    <name type="common">White-rot fungus</name>
    <name type="synonym">Peniophora carnosa</name>
    <dbReference type="NCBI Taxonomy" id="650164"/>
    <lineage>
        <taxon>Eukaryota</taxon>
        <taxon>Fungi</taxon>
        <taxon>Dikarya</taxon>
        <taxon>Basidiomycota</taxon>
        <taxon>Agaricomycotina</taxon>
        <taxon>Agaricomycetes</taxon>
        <taxon>Polyporales</taxon>
        <taxon>Phanerochaetaceae</taxon>
        <taxon>Phanerochaete</taxon>
    </lineage>
</organism>
<evidence type="ECO:0000313" key="3">
    <source>
        <dbReference type="EMBL" id="EKM57243.1"/>
    </source>
</evidence>